<organism evidence="1 2">
    <name type="scientific">Herminiimonas glaciei</name>
    <dbReference type="NCBI Taxonomy" id="523788"/>
    <lineage>
        <taxon>Bacteria</taxon>
        <taxon>Pseudomonadati</taxon>
        <taxon>Pseudomonadota</taxon>
        <taxon>Betaproteobacteria</taxon>
        <taxon>Burkholderiales</taxon>
        <taxon>Oxalobacteraceae</taxon>
        <taxon>Herminiimonas</taxon>
    </lineage>
</organism>
<proteinExistence type="predicted"/>
<protein>
    <recommendedName>
        <fullName evidence="3">YCII-related domain-containing protein</fullName>
    </recommendedName>
</protein>
<name>A0ABW2ICC5_9BURK</name>
<dbReference type="RefSeq" id="WP_382271983.1">
    <property type="nucleotide sequence ID" value="NZ_JBHTBU010000002.1"/>
</dbReference>
<evidence type="ECO:0000313" key="1">
    <source>
        <dbReference type="EMBL" id="MFC7288604.1"/>
    </source>
</evidence>
<evidence type="ECO:0008006" key="3">
    <source>
        <dbReference type="Google" id="ProtNLM"/>
    </source>
</evidence>
<comment type="caution">
    <text evidence="1">The sequence shown here is derived from an EMBL/GenBank/DDBJ whole genome shotgun (WGS) entry which is preliminary data.</text>
</comment>
<gene>
    <name evidence="1" type="ORF">ACFQPC_11200</name>
</gene>
<dbReference type="EMBL" id="JBHTBU010000002">
    <property type="protein sequence ID" value="MFC7288604.1"/>
    <property type="molecule type" value="Genomic_DNA"/>
</dbReference>
<evidence type="ECO:0000313" key="2">
    <source>
        <dbReference type="Proteomes" id="UP001596542"/>
    </source>
</evidence>
<keyword evidence="2" id="KW-1185">Reference proteome</keyword>
<reference evidence="2" key="1">
    <citation type="journal article" date="2019" name="Int. J. Syst. Evol. Microbiol.">
        <title>The Global Catalogue of Microorganisms (GCM) 10K type strain sequencing project: providing services to taxonomists for standard genome sequencing and annotation.</title>
        <authorList>
            <consortium name="The Broad Institute Genomics Platform"/>
            <consortium name="The Broad Institute Genome Sequencing Center for Infectious Disease"/>
            <person name="Wu L."/>
            <person name="Ma J."/>
        </authorList>
    </citation>
    <scope>NUCLEOTIDE SEQUENCE [LARGE SCALE GENOMIC DNA]</scope>
    <source>
        <strain evidence="2">KACC 12508</strain>
    </source>
</reference>
<accession>A0ABW2ICC5</accession>
<sequence>MTDTEQRYFIEQRKLGPQEKDLPVYAKLMKSKEGVFEGVSFIRSKDKATIMSLAEAQQAVAWAKAKKPLARLYETRIVPVD</sequence>
<dbReference type="Proteomes" id="UP001596542">
    <property type="component" value="Unassembled WGS sequence"/>
</dbReference>